<organism evidence="4 5">
    <name type="scientific">Neodothiora populina</name>
    <dbReference type="NCBI Taxonomy" id="2781224"/>
    <lineage>
        <taxon>Eukaryota</taxon>
        <taxon>Fungi</taxon>
        <taxon>Dikarya</taxon>
        <taxon>Ascomycota</taxon>
        <taxon>Pezizomycotina</taxon>
        <taxon>Dothideomycetes</taxon>
        <taxon>Dothideomycetidae</taxon>
        <taxon>Dothideales</taxon>
        <taxon>Dothioraceae</taxon>
        <taxon>Neodothiora</taxon>
    </lineage>
</organism>
<name>A0ABR3PQU8_9PEZI</name>
<evidence type="ECO:0000313" key="4">
    <source>
        <dbReference type="EMBL" id="KAL1311875.1"/>
    </source>
</evidence>
<dbReference type="Gene3D" id="1.25.10.100">
    <property type="match status" value="1"/>
</dbReference>
<keyword evidence="5" id="KW-1185">Reference proteome</keyword>
<evidence type="ECO:0000259" key="3">
    <source>
        <dbReference type="Pfam" id="PF11701"/>
    </source>
</evidence>
<comment type="caution">
    <text evidence="4">The sequence shown here is derived from an EMBL/GenBank/DDBJ whole genome shotgun (WGS) entry which is preliminary data.</text>
</comment>
<feature type="domain" description="UNC-45/Cro1/She4 central" evidence="3">
    <location>
        <begin position="245"/>
        <end position="405"/>
    </location>
</feature>
<dbReference type="SUPFAM" id="SSF48371">
    <property type="entry name" value="ARM repeat"/>
    <property type="match status" value="1"/>
</dbReference>
<sequence>MSNESAVNERAESLASQAKACVERRELQKAYQLAKEALSLAPQNSNVQSVIAKLQQSDSNSQILPLCRSYLWSKKVEDGETASQYLKKKEHIPFGDVEELATLFFDQAGATRRASVPETSPLLDELSAALLANNHAIRVEFATRFSKKYAVGDPTRLFRLFYARGEKSFNALEQTIIDESIWSSTEQYKAAKRDAFLLSLSKLLEPAVEHAEWVMLFVTRLLSTHAEDLRQQPQLRWPTLLTSDNFEIVLMWLDIRAPVTVRAQATLATTRFLEEMKEDGKGEETVHNFIRDQVAKTHNDDLIIAFSAATTCFPLCPQTVTKLFLTPGFLEGLVPTLQKNAYGHGSGGKSHKLEKASLDLMSAACIDKACREAIRKQCSDWLDDIANTHEEEEYASLAALILSKIGQQEVTAESSGVVANYEGLPSMLMNMTVNSTSNAAKASSIEGLAYTSLKGKVKEEIIANTRVLDELVKVLKTGSPSDPAVFGILTIFANVTAYRPVLTEEQKKMSQLKSYANSSKPTPDDPLDDDAQVTIRCKKVIDAGLVPAIASQPVKTMSAIGLNQFAMILNSLAREQKSRGILAQQGAVKMLSQILDRLQGTGAAHEGPYRVASHALARILISVNPAHVFSAVLPAASAIRPLNALLKQDVDAEIRDLLPTFESLLALTNLASTDDDSLREAVIRTTWQDLEDLLLARNELVQRAAVELVCNLVASPQGVMKFADGSPQANNRLHILLALADVEDLATRRAAGGALAMLTEWDKAAEAVLKKDRGVKILLQMCEDTDEMKHRGVVSLLNLVSVPDDQAVEKAVSIIKEEEGVEILKDMLRGTRDQQILSLGVELLKKILKPGSEKKLISG</sequence>
<evidence type="ECO:0000256" key="2">
    <source>
        <dbReference type="ARBA" id="ARBA00022490"/>
    </source>
</evidence>
<proteinExistence type="predicted"/>
<gene>
    <name evidence="4" type="ORF">AAFC00_001947</name>
</gene>
<dbReference type="GeneID" id="95975650"/>
<evidence type="ECO:0000313" key="5">
    <source>
        <dbReference type="Proteomes" id="UP001562354"/>
    </source>
</evidence>
<keyword evidence="2" id="KW-0963">Cytoplasm</keyword>
<protein>
    <recommendedName>
        <fullName evidence="3">UNC-45/Cro1/She4 central domain-containing protein</fullName>
    </recommendedName>
</protein>
<dbReference type="RefSeq" id="XP_069204724.1">
    <property type="nucleotide sequence ID" value="XM_069341212.1"/>
</dbReference>
<dbReference type="PANTHER" id="PTHR45994:SF1">
    <property type="entry name" value="FI21225P1"/>
    <property type="match status" value="1"/>
</dbReference>
<dbReference type="InterPro" id="IPR016024">
    <property type="entry name" value="ARM-type_fold"/>
</dbReference>
<accession>A0ABR3PQU8</accession>
<dbReference type="PANTHER" id="PTHR45994">
    <property type="entry name" value="FI21225P1"/>
    <property type="match status" value="1"/>
</dbReference>
<dbReference type="InterPro" id="IPR011989">
    <property type="entry name" value="ARM-like"/>
</dbReference>
<dbReference type="EMBL" id="JBFMKM010000001">
    <property type="protein sequence ID" value="KAL1311875.1"/>
    <property type="molecule type" value="Genomic_DNA"/>
</dbReference>
<comment type="subcellular location">
    <subcellularLocation>
        <location evidence="1">Cytoplasm</location>
    </subcellularLocation>
</comment>
<dbReference type="Gene3D" id="1.25.10.10">
    <property type="entry name" value="Leucine-rich Repeat Variant"/>
    <property type="match status" value="1"/>
</dbReference>
<reference evidence="4 5" key="1">
    <citation type="submission" date="2024-07" db="EMBL/GenBank/DDBJ databases">
        <title>Draft sequence of the Neodothiora populina.</title>
        <authorList>
            <person name="Drown D.D."/>
            <person name="Schuette U.S."/>
            <person name="Buechlein A.B."/>
            <person name="Rusch D.R."/>
            <person name="Winton L.W."/>
            <person name="Adams G.A."/>
        </authorList>
    </citation>
    <scope>NUCLEOTIDE SEQUENCE [LARGE SCALE GENOMIC DNA]</scope>
    <source>
        <strain evidence="4 5">CPC 39397</strain>
    </source>
</reference>
<evidence type="ECO:0000256" key="1">
    <source>
        <dbReference type="ARBA" id="ARBA00004496"/>
    </source>
</evidence>
<dbReference type="Pfam" id="PF11701">
    <property type="entry name" value="UNC45-central"/>
    <property type="match status" value="1"/>
</dbReference>
<dbReference type="Proteomes" id="UP001562354">
    <property type="component" value="Unassembled WGS sequence"/>
</dbReference>
<dbReference type="InterPro" id="IPR024660">
    <property type="entry name" value="UCS_central_dom"/>
</dbReference>